<keyword evidence="2" id="KW-1185">Reference proteome</keyword>
<dbReference type="Proteomes" id="UP000008021">
    <property type="component" value="Chromosome 7"/>
</dbReference>
<proteinExistence type="predicted"/>
<name>A0A0E0EA61_9ORYZ</name>
<dbReference type="Gramene" id="OMERI07G08740.1">
    <property type="protein sequence ID" value="OMERI07G08740.1"/>
    <property type="gene ID" value="OMERI07G08740"/>
</dbReference>
<organism evidence="1">
    <name type="scientific">Oryza meridionalis</name>
    <dbReference type="NCBI Taxonomy" id="40149"/>
    <lineage>
        <taxon>Eukaryota</taxon>
        <taxon>Viridiplantae</taxon>
        <taxon>Streptophyta</taxon>
        <taxon>Embryophyta</taxon>
        <taxon>Tracheophyta</taxon>
        <taxon>Spermatophyta</taxon>
        <taxon>Magnoliopsida</taxon>
        <taxon>Liliopsida</taxon>
        <taxon>Poales</taxon>
        <taxon>Poaceae</taxon>
        <taxon>BOP clade</taxon>
        <taxon>Oryzoideae</taxon>
        <taxon>Oryzeae</taxon>
        <taxon>Oryzinae</taxon>
        <taxon>Oryza</taxon>
    </lineage>
</organism>
<dbReference type="EnsemblPlants" id="OMERI07G08740.1">
    <property type="protein sequence ID" value="OMERI07G08740.1"/>
    <property type="gene ID" value="OMERI07G08740"/>
</dbReference>
<sequence length="124" mass="13816">MPLDEFGVVDLDFLQNHAKHAVQNHAPVEGQHRRKDMTEEVTKQFLDPRSSPPLASYVLPLASVERDDPAAGGGQEIVVVVLYRYTCYSRTCNGCKGVEMSRRTKLNRLWYVVSPVADLASSLA</sequence>
<reference evidence="1" key="1">
    <citation type="submission" date="2015-04" db="UniProtKB">
        <authorList>
            <consortium name="EnsemblPlants"/>
        </authorList>
    </citation>
    <scope>IDENTIFICATION</scope>
</reference>
<evidence type="ECO:0000313" key="2">
    <source>
        <dbReference type="Proteomes" id="UP000008021"/>
    </source>
</evidence>
<dbReference type="AlphaFoldDB" id="A0A0E0EA61"/>
<reference evidence="1" key="2">
    <citation type="submission" date="2018-05" db="EMBL/GenBank/DDBJ databases">
        <title>OmerRS3 (Oryza meridionalis Reference Sequence Version 3).</title>
        <authorList>
            <person name="Zhang J."/>
            <person name="Kudrna D."/>
            <person name="Lee S."/>
            <person name="Talag J."/>
            <person name="Welchert J."/>
            <person name="Wing R.A."/>
        </authorList>
    </citation>
    <scope>NUCLEOTIDE SEQUENCE [LARGE SCALE GENOMIC DNA]</scope>
    <source>
        <strain evidence="1">cv. OR44</strain>
    </source>
</reference>
<protein>
    <submittedName>
        <fullName evidence="1">Uncharacterized protein</fullName>
    </submittedName>
</protein>
<evidence type="ECO:0000313" key="1">
    <source>
        <dbReference type="EnsemblPlants" id="OMERI07G08740.1"/>
    </source>
</evidence>
<accession>A0A0E0EA61</accession>
<dbReference type="HOGENOM" id="CLU_2007596_0_0_1"/>